<dbReference type="PANTHER" id="PTHR36766">
    <property type="entry name" value="PLANT BROAD-SPECTRUM MILDEW RESISTANCE PROTEIN RPW8"/>
    <property type="match status" value="1"/>
</dbReference>
<evidence type="ECO:0000256" key="3">
    <source>
        <dbReference type="ARBA" id="ARBA00022741"/>
    </source>
</evidence>
<reference evidence="8" key="1">
    <citation type="journal article" date="2020" name="bioRxiv">
        <title>Hybrid origin of Populus tomentosa Carr. identified through genome sequencing and phylogenomic analysis.</title>
        <authorList>
            <person name="An X."/>
            <person name="Gao K."/>
            <person name="Chen Z."/>
            <person name="Li J."/>
            <person name="Yang X."/>
            <person name="Yang X."/>
            <person name="Zhou J."/>
            <person name="Guo T."/>
            <person name="Zhao T."/>
            <person name="Huang S."/>
            <person name="Miao D."/>
            <person name="Khan W.U."/>
            <person name="Rao P."/>
            <person name="Ye M."/>
            <person name="Lei B."/>
            <person name="Liao W."/>
            <person name="Wang J."/>
            <person name="Ji L."/>
            <person name="Li Y."/>
            <person name="Guo B."/>
            <person name="Mustafa N.S."/>
            <person name="Li S."/>
            <person name="Yun Q."/>
            <person name="Keller S.R."/>
            <person name="Mao J."/>
            <person name="Zhang R."/>
            <person name="Strauss S.H."/>
        </authorList>
    </citation>
    <scope>NUCLEOTIDE SEQUENCE</scope>
    <source>
        <strain evidence="8">GM15</strain>
        <tissue evidence="8">Leaf</tissue>
    </source>
</reference>
<evidence type="ECO:0008006" key="10">
    <source>
        <dbReference type="Google" id="ProtNLM"/>
    </source>
</evidence>
<gene>
    <name evidence="8" type="ORF">POTOM_014587</name>
</gene>
<evidence type="ECO:0000256" key="5">
    <source>
        <dbReference type="ARBA" id="ARBA00022840"/>
    </source>
</evidence>
<feature type="domain" description="R13L1/DRL21-like LRR repeat region" evidence="7">
    <location>
        <begin position="246"/>
        <end position="369"/>
    </location>
</feature>
<dbReference type="Pfam" id="PF25019">
    <property type="entry name" value="LRR_R13L1-DRL21"/>
    <property type="match status" value="1"/>
</dbReference>
<dbReference type="PANTHER" id="PTHR36766:SF45">
    <property type="entry name" value="NB-ARC DOMAIN-CONTAINING PROTEIN"/>
    <property type="match status" value="1"/>
</dbReference>
<keyword evidence="1" id="KW-0433">Leucine-rich repeat</keyword>
<proteinExistence type="predicted"/>
<keyword evidence="3" id="KW-0547">Nucleotide-binding</keyword>
<keyword evidence="2" id="KW-0677">Repeat</keyword>
<dbReference type="EMBL" id="JAAWWB010000006">
    <property type="protein sequence ID" value="KAG6781675.1"/>
    <property type="molecule type" value="Genomic_DNA"/>
</dbReference>
<dbReference type="Proteomes" id="UP000886885">
    <property type="component" value="Chromosome 3D"/>
</dbReference>
<comment type="caution">
    <text evidence="8">The sequence shown here is derived from an EMBL/GenBank/DDBJ whole genome shotgun (WGS) entry which is preliminary data.</text>
</comment>
<dbReference type="Pfam" id="PF18052">
    <property type="entry name" value="Rx_N"/>
    <property type="match status" value="1"/>
</dbReference>
<evidence type="ECO:0000259" key="7">
    <source>
        <dbReference type="Pfam" id="PF25019"/>
    </source>
</evidence>
<dbReference type="InterPro" id="IPR041118">
    <property type="entry name" value="Rx_N"/>
</dbReference>
<keyword evidence="5" id="KW-0067">ATP-binding</keyword>
<evidence type="ECO:0000259" key="6">
    <source>
        <dbReference type="Pfam" id="PF18052"/>
    </source>
</evidence>
<dbReference type="InterPro" id="IPR056789">
    <property type="entry name" value="LRR_R13L1-DRL21"/>
</dbReference>
<sequence>MALAVIGESILAAVLEVLMERIVSPAVRDFFKSQKIDDEELKKLKARMRSVSKLLNDAEEKQITDAAVKEWLDELKDAVYQADDFLDEIAYKVLRLKLEGESRSQTCTDQLRSFLASLNPCRKGVREVQIELAKILRSLEELVGQKDVLARFASGDFCFRLEGDDSSKTTERTRHLSYRATKDDSYQTFKAIKNPQLLRTLLCPSGWPEHMIKQVEVIKMPLQMGKLTKLRKLTDFFIGKQSGSNIKELGKLQHLSGDLSIWNLQNVTDARDSFEANLKGKEHLEKLELVWDCDMDNPLVHERVLEQLQPPVNVKILSINGYGGTRFPDWVGNSSLPLLQELYIRSCPNLKKALFTHFPSLTKLDIRACEQFEIEFFPLELFPKLESLTIGSCPNLVSFSKGMPLAPNLKEFQLWSCSNLKSLPENMHSLLPSLEKLSIFHCPKLKSFPIGGLPSKLKGLAIWGCDKLIAGRAQWDLQSLHVLSRFSIADSDVLECFPEETLLPSSLTRLEIRTQKNLKSLNYKGLQHLTSLRELIIMNCMEVSMPEEGLPPSISSLTIWQCPLLEKEFEGELRKLPKQSEELLHNYKWEIKQLISTQKMTRVIFYSVGYYLPKCLPEGLAYILLILQSLACLGRGSGPKEQRGEGSLHDAMNVAFAFLRRRGTINFTNAHSFRVSPCQNESIAQAKLGRLLKITDYNKQEEMPKPSRDGQADAATRINDLSKLDQGFSYLLEFCILTRIGIHEHIEILFPFTFDLITTLLSACGEVAQLHGFETILKSNKLLMNLTGSFSICVENCVRNLQNVTDASDALEVILKGNEHLKKLELSRNDSLQEQMPQPNEGPVHSPSLTKLEIWECQRLEIECFALELFPKLGFLSISKFPSLVSFNKEGSPKLTELHFSFCLNLKSLPERMHSLVNFKISGSCPEVESFPIEVFSSKLQTLYVIGCKKLIAGRMQWDLQNLPSLSYFTFGRYNDLESFPEETLLPSTLKSLTIRSLPKLKSLDFKVLRLPTSHRELTIYGCPQLQSMPEEGLPSSLSSLVIRRCPLLEKKVYKGYRGAKIGTRFLTFPK</sequence>
<accession>A0A8X8AID8</accession>
<evidence type="ECO:0000256" key="1">
    <source>
        <dbReference type="ARBA" id="ARBA00022614"/>
    </source>
</evidence>
<keyword evidence="9" id="KW-1185">Reference proteome</keyword>
<evidence type="ECO:0000313" key="9">
    <source>
        <dbReference type="Proteomes" id="UP000886885"/>
    </source>
</evidence>
<evidence type="ECO:0000313" key="8">
    <source>
        <dbReference type="EMBL" id="KAG6781675.1"/>
    </source>
</evidence>
<organism evidence="8 9">
    <name type="scientific">Populus tomentosa</name>
    <name type="common">Chinese white poplar</name>
    <dbReference type="NCBI Taxonomy" id="118781"/>
    <lineage>
        <taxon>Eukaryota</taxon>
        <taxon>Viridiplantae</taxon>
        <taxon>Streptophyta</taxon>
        <taxon>Embryophyta</taxon>
        <taxon>Tracheophyta</taxon>
        <taxon>Spermatophyta</taxon>
        <taxon>Magnoliopsida</taxon>
        <taxon>eudicotyledons</taxon>
        <taxon>Gunneridae</taxon>
        <taxon>Pentapetalae</taxon>
        <taxon>rosids</taxon>
        <taxon>fabids</taxon>
        <taxon>Malpighiales</taxon>
        <taxon>Salicaceae</taxon>
        <taxon>Saliceae</taxon>
        <taxon>Populus</taxon>
    </lineage>
</organism>
<evidence type="ECO:0000256" key="4">
    <source>
        <dbReference type="ARBA" id="ARBA00022821"/>
    </source>
</evidence>
<evidence type="ECO:0000256" key="2">
    <source>
        <dbReference type="ARBA" id="ARBA00022737"/>
    </source>
</evidence>
<protein>
    <recommendedName>
        <fullName evidence="10">Rx N-terminal domain-containing protein</fullName>
    </recommendedName>
</protein>
<name>A0A8X8AID8_POPTO</name>
<dbReference type="OrthoDB" id="773208at2759"/>
<dbReference type="AlphaFoldDB" id="A0A8X8AID8"/>
<feature type="domain" description="Disease resistance N-terminal" evidence="6">
    <location>
        <begin position="12"/>
        <end position="102"/>
    </location>
</feature>
<keyword evidence="4" id="KW-0611">Plant defense</keyword>
<dbReference type="GO" id="GO:0005524">
    <property type="term" value="F:ATP binding"/>
    <property type="evidence" value="ECO:0007669"/>
    <property type="project" value="UniProtKB-KW"/>
</dbReference>
<dbReference type="GO" id="GO:0006952">
    <property type="term" value="P:defense response"/>
    <property type="evidence" value="ECO:0007669"/>
    <property type="project" value="UniProtKB-KW"/>
</dbReference>